<evidence type="ECO:0000256" key="1">
    <source>
        <dbReference type="ARBA" id="ARBA00004651"/>
    </source>
</evidence>
<feature type="transmembrane region" description="Helical" evidence="6">
    <location>
        <begin position="23"/>
        <end position="44"/>
    </location>
</feature>
<gene>
    <name evidence="8" type="ORF">G8770_06580</name>
</gene>
<keyword evidence="3 6" id="KW-0812">Transmembrane</keyword>
<comment type="caution">
    <text evidence="8">The sequence shown here is derived from an EMBL/GenBank/DDBJ whole genome shotgun (WGS) entry which is preliminary data.</text>
</comment>
<evidence type="ECO:0000313" key="8">
    <source>
        <dbReference type="EMBL" id="NHO65207.1"/>
    </source>
</evidence>
<evidence type="ECO:0000256" key="2">
    <source>
        <dbReference type="ARBA" id="ARBA00022475"/>
    </source>
</evidence>
<dbReference type="InterPro" id="IPR010432">
    <property type="entry name" value="RDD"/>
</dbReference>
<evidence type="ECO:0000256" key="6">
    <source>
        <dbReference type="SAM" id="Phobius"/>
    </source>
</evidence>
<organism evidence="8 9">
    <name type="scientific">Pseudomaricurvus hydrocarbonicus</name>
    <dbReference type="NCBI Taxonomy" id="1470433"/>
    <lineage>
        <taxon>Bacteria</taxon>
        <taxon>Pseudomonadati</taxon>
        <taxon>Pseudomonadota</taxon>
        <taxon>Gammaproteobacteria</taxon>
        <taxon>Cellvibrionales</taxon>
        <taxon>Cellvibrionaceae</taxon>
        <taxon>Pseudomaricurvus</taxon>
    </lineage>
</organism>
<keyword evidence="5 6" id="KW-0472">Membrane</keyword>
<keyword evidence="9" id="KW-1185">Reference proteome</keyword>
<evidence type="ECO:0000259" key="7">
    <source>
        <dbReference type="Pfam" id="PF06271"/>
    </source>
</evidence>
<feature type="domain" description="RDD" evidence="7">
    <location>
        <begin position="9"/>
        <end position="140"/>
    </location>
</feature>
<dbReference type="Pfam" id="PF06271">
    <property type="entry name" value="RDD"/>
    <property type="match status" value="1"/>
</dbReference>
<comment type="subcellular location">
    <subcellularLocation>
        <location evidence="1">Cell membrane</location>
        <topology evidence="1">Multi-pass membrane protein</topology>
    </subcellularLocation>
</comment>
<evidence type="ECO:0000256" key="5">
    <source>
        <dbReference type="ARBA" id="ARBA00023136"/>
    </source>
</evidence>
<sequence>MTINTLPNASLIKRLAAMVYDSLLIMAVAMAYGAAFLAIKYSIFQVELSPNERAEMGTAGFIGLILVLEMFFWFFWCRGGQTLGMRAWRLVLVQDNGHTPSLLQAMVRSLIAPLSLGLLGLGYWWALWDRQGRSWHDIASHTHVVVLPKKG</sequence>
<keyword evidence="4 6" id="KW-1133">Transmembrane helix</keyword>
<accession>A0A9E5JZ84</accession>
<reference evidence="8" key="1">
    <citation type="submission" date="2020-03" db="EMBL/GenBank/DDBJ databases">
        <authorList>
            <person name="Guo F."/>
        </authorList>
    </citation>
    <scope>NUCLEOTIDE SEQUENCE</scope>
    <source>
        <strain evidence="8">JCM 30134</strain>
    </source>
</reference>
<dbReference type="Proteomes" id="UP000787472">
    <property type="component" value="Unassembled WGS sequence"/>
</dbReference>
<dbReference type="EMBL" id="JAAONZ010000003">
    <property type="protein sequence ID" value="NHO65207.1"/>
    <property type="molecule type" value="Genomic_DNA"/>
</dbReference>
<name>A0A9E5JZ84_9GAMM</name>
<dbReference type="AlphaFoldDB" id="A0A9E5JZ84"/>
<evidence type="ECO:0000313" key="9">
    <source>
        <dbReference type="Proteomes" id="UP000787472"/>
    </source>
</evidence>
<evidence type="ECO:0000256" key="3">
    <source>
        <dbReference type="ARBA" id="ARBA00022692"/>
    </source>
</evidence>
<feature type="transmembrane region" description="Helical" evidence="6">
    <location>
        <begin position="56"/>
        <end position="76"/>
    </location>
</feature>
<proteinExistence type="predicted"/>
<keyword evidence="2" id="KW-1003">Cell membrane</keyword>
<dbReference type="PANTHER" id="PTHR36115">
    <property type="entry name" value="PROLINE-RICH ANTIGEN HOMOLOG-RELATED"/>
    <property type="match status" value="1"/>
</dbReference>
<dbReference type="InterPro" id="IPR051791">
    <property type="entry name" value="Pra-immunoreactive"/>
</dbReference>
<dbReference type="GO" id="GO:0005886">
    <property type="term" value="C:plasma membrane"/>
    <property type="evidence" value="ECO:0007669"/>
    <property type="project" value="UniProtKB-SubCell"/>
</dbReference>
<dbReference type="RefSeq" id="WP_167183552.1">
    <property type="nucleotide sequence ID" value="NZ_JAAONZ010000003.1"/>
</dbReference>
<feature type="transmembrane region" description="Helical" evidence="6">
    <location>
        <begin position="110"/>
        <end position="128"/>
    </location>
</feature>
<evidence type="ECO:0000256" key="4">
    <source>
        <dbReference type="ARBA" id="ARBA00022989"/>
    </source>
</evidence>
<protein>
    <submittedName>
        <fullName evidence="8">RDD family protein</fullName>
    </submittedName>
</protein>
<dbReference type="PANTHER" id="PTHR36115:SF10">
    <property type="entry name" value="RDD DOMAIN-CONTAINING PROTEIN"/>
    <property type="match status" value="1"/>
</dbReference>